<keyword evidence="1" id="KW-0812">Transmembrane</keyword>
<gene>
    <name evidence="2" type="ORF">COV34_00170</name>
</gene>
<protein>
    <submittedName>
        <fullName evidence="2">Uncharacterized protein</fullName>
    </submittedName>
</protein>
<dbReference type="Proteomes" id="UP000231333">
    <property type="component" value="Unassembled WGS sequence"/>
</dbReference>
<comment type="caution">
    <text evidence="2">The sequence shown here is derived from an EMBL/GenBank/DDBJ whole genome shotgun (WGS) entry which is preliminary data.</text>
</comment>
<dbReference type="AlphaFoldDB" id="A0A2H0QX43"/>
<evidence type="ECO:0000256" key="1">
    <source>
        <dbReference type="SAM" id="Phobius"/>
    </source>
</evidence>
<organism evidence="2 3">
    <name type="scientific">Candidatus Zambryskibacteria bacterium CG10_big_fil_rev_8_21_14_0_10_42_12</name>
    <dbReference type="NCBI Taxonomy" id="1975115"/>
    <lineage>
        <taxon>Bacteria</taxon>
        <taxon>Candidatus Zambryskiibacteriota</taxon>
    </lineage>
</organism>
<feature type="transmembrane region" description="Helical" evidence="1">
    <location>
        <begin position="20"/>
        <end position="40"/>
    </location>
</feature>
<keyword evidence="1" id="KW-1133">Transmembrane helix</keyword>
<reference evidence="2 3" key="1">
    <citation type="submission" date="2017-09" db="EMBL/GenBank/DDBJ databases">
        <title>Depth-based differentiation of microbial function through sediment-hosted aquifers and enrichment of novel symbionts in the deep terrestrial subsurface.</title>
        <authorList>
            <person name="Probst A.J."/>
            <person name="Ladd B."/>
            <person name="Jarett J.K."/>
            <person name="Geller-Mcgrath D.E."/>
            <person name="Sieber C.M."/>
            <person name="Emerson J.B."/>
            <person name="Anantharaman K."/>
            <person name="Thomas B.C."/>
            <person name="Malmstrom R."/>
            <person name="Stieglmeier M."/>
            <person name="Klingl A."/>
            <person name="Woyke T."/>
            <person name="Ryan C.M."/>
            <person name="Banfield J.F."/>
        </authorList>
    </citation>
    <scope>NUCLEOTIDE SEQUENCE [LARGE SCALE GENOMIC DNA]</scope>
    <source>
        <strain evidence="2">CG10_big_fil_rev_8_21_14_0_10_42_12</strain>
    </source>
</reference>
<name>A0A2H0QX43_9BACT</name>
<evidence type="ECO:0000313" key="2">
    <source>
        <dbReference type="EMBL" id="PIR38842.1"/>
    </source>
</evidence>
<keyword evidence="1" id="KW-0472">Membrane</keyword>
<feature type="transmembrane region" description="Helical" evidence="1">
    <location>
        <begin position="60"/>
        <end position="83"/>
    </location>
</feature>
<dbReference type="EMBL" id="PCXL01000006">
    <property type="protein sequence ID" value="PIR38842.1"/>
    <property type="molecule type" value="Genomic_DNA"/>
</dbReference>
<proteinExistence type="predicted"/>
<sequence length="219" mass="24962">MAEDKKESSGGGGISNTDAIGGLIAIGILFVIAQRVYFALRSQFVTSGGLDTTNSFVEGLIDFTFWLKIFAVIISSVLLAGILHTRSRFIDLSKVEKEYYFPQGDSITRDIEHVVVENRWQRVMKHAETDNPNDWKVAILEADIMLDELLDRLGYRGDSMGEKMKQIEKSDFITLDKAWEAHKIRNAIAHEGSEFLINKREVLRVIGLYKEVFDEFYYI</sequence>
<evidence type="ECO:0000313" key="3">
    <source>
        <dbReference type="Proteomes" id="UP000231333"/>
    </source>
</evidence>
<accession>A0A2H0QX43</accession>